<feature type="modified residue" description="O-(pantetheine 4'-phosphoryl)serine" evidence="5">
    <location>
        <position position="247"/>
    </location>
</feature>
<comment type="pathway">
    <text evidence="1">Siderophore biosynthesis.</text>
</comment>
<evidence type="ECO:0000256" key="5">
    <source>
        <dbReference type="PIRSR" id="PIRSR001111-50"/>
    </source>
</evidence>
<dbReference type="Proteomes" id="UP000252792">
    <property type="component" value="Unassembled WGS sequence"/>
</dbReference>
<dbReference type="InterPro" id="IPR000868">
    <property type="entry name" value="Isochorismatase-like_dom"/>
</dbReference>
<dbReference type="OrthoDB" id="5794853at2"/>
<keyword evidence="8" id="KW-1185">Reference proteome</keyword>
<comment type="cofactor">
    <cofactor evidence="5">
        <name>pantetheine 4'-phosphate</name>
        <dbReference type="ChEBI" id="CHEBI:47942"/>
    </cofactor>
    <text evidence="5">Binds 1 phosphopantetheine covalently.</text>
</comment>
<dbReference type="GO" id="GO:0016829">
    <property type="term" value="F:lyase activity"/>
    <property type="evidence" value="ECO:0007669"/>
    <property type="project" value="UniProtKB-KW"/>
</dbReference>
<evidence type="ECO:0000256" key="3">
    <source>
        <dbReference type="ARBA" id="ARBA00022801"/>
    </source>
</evidence>
<protein>
    <recommendedName>
        <fullName evidence="2">isochorismatase</fullName>
        <ecNumber evidence="2">3.3.2.1</ecNumber>
    </recommendedName>
</protein>
<dbReference type="PANTHER" id="PTHR43540:SF3">
    <property type="entry name" value="ENTEROBACTIN SYNTHASE COMPONENT B"/>
    <property type="match status" value="1"/>
</dbReference>
<organism evidence="7 8">
    <name type="scientific">Marinomonas rhizomae</name>
    <dbReference type="NCBI Taxonomy" id="491948"/>
    <lineage>
        <taxon>Bacteria</taxon>
        <taxon>Pseudomonadati</taxon>
        <taxon>Pseudomonadota</taxon>
        <taxon>Gammaproteobacteria</taxon>
        <taxon>Oceanospirillales</taxon>
        <taxon>Oceanospirillaceae</taxon>
        <taxon>Marinomonas</taxon>
    </lineage>
</organism>
<sequence length="302" mass="34246">MTIKQISDYPMPSISNYPTNKVDWQIDAERAVLLIHDMQAYFLSFYDPKGPLIATVIQNLKRLREWAYANNVPVVYTAQPYEQSDEDRALLNAMWGQGLSASTADQQLIIDQLTPNENDVILTKWRYSAFSRSDLRERMQGWNRDQLIVGGVYAHIGCMITSVDAFMNDIQPFLVGDAVADFSEEEHHMALKYVSSRCGKVVDVDSLVHADDQGITQEWLYAKVQQLIEEDEELDPDESLIVYGLDSLKIMQFASDLKANGIAISFEEIARNPTLSNWWAMVQDRQINTSAAKEAPVSVLDL</sequence>
<evidence type="ECO:0000256" key="1">
    <source>
        <dbReference type="ARBA" id="ARBA00004924"/>
    </source>
</evidence>
<dbReference type="SUPFAM" id="SSF52499">
    <property type="entry name" value="Isochorismatase-like hydrolases"/>
    <property type="match status" value="1"/>
</dbReference>
<dbReference type="PROSITE" id="PS50075">
    <property type="entry name" value="CARRIER"/>
    <property type="match status" value="1"/>
</dbReference>
<dbReference type="Gene3D" id="1.10.1200.10">
    <property type="entry name" value="ACP-like"/>
    <property type="match status" value="1"/>
</dbReference>
<dbReference type="EC" id="3.3.2.1" evidence="2"/>
<evidence type="ECO:0000256" key="2">
    <source>
        <dbReference type="ARBA" id="ARBA00012100"/>
    </source>
</evidence>
<evidence type="ECO:0000313" key="8">
    <source>
        <dbReference type="Proteomes" id="UP000252792"/>
    </source>
</evidence>
<name>A0A366JIY6_9GAMM</name>
<dbReference type="Gene3D" id="3.40.50.850">
    <property type="entry name" value="Isochorismatase-like"/>
    <property type="match status" value="1"/>
</dbReference>
<keyword evidence="5" id="KW-0597">Phosphoprotein</keyword>
<proteinExistence type="predicted"/>
<dbReference type="InterPro" id="IPR036736">
    <property type="entry name" value="ACP-like_sf"/>
</dbReference>
<evidence type="ECO:0000259" key="6">
    <source>
        <dbReference type="PROSITE" id="PS50075"/>
    </source>
</evidence>
<dbReference type="PANTHER" id="PTHR43540">
    <property type="entry name" value="PEROXYUREIDOACRYLATE/UREIDOACRYLATE AMIDOHYDROLASE-RELATED"/>
    <property type="match status" value="1"/>
</dbReference>
<accession>A0A366JIY6</accession>
<evidence type="ECO:0000256" key="4">
    <source>
        <dbReference type="ARBA" id="ARBA00048590"/>
    </source>
</evidence>
<dbReference type="Pfam" id="PF00550">
    <property type="entry name" value="PP-binding"/>
    <property type="match status" value="1"/>
</dbReference>
<keyword evidence="7" id="KW-0456">Lyase</keyword>
<dbReference type="PIRSF" id="PIRSF001111">
    <property type="entry name" value="Isochorismatase"/>
    <property type="match status" value="1"/>
</dbReference>
<reference evidence="7 8" key="1">
    <citation type="submission" date="2018-06" db="EMBL/GenBank/DDBJ databases">
        <title>Genomic Encyclopedia of Type Strains, Phase III (KMG-III): the genomes of soil and plant-associated and newly described type strains.</title>
        <authorList>
            <person name="Whitman W."/>
        </authorList>
    </citation>
    <scope>NUCLEOTIDE SEQUENCE [LARGE SCALE GENOMIC DNA]</scope>
    <source>
        <strain evidence="7 8">CECT 7377</strain>
    </source>
</reference>
<keyword evidence="3" id="KW-0378">Hydrolase</keyword>
<keyword evidence="5" id="KW-0596">Phosphopantetheine</keyword>
<dbReference type="Pfam" id="PF00857">
    <property type="entry name" value="Isochorismatase"/>
    <property type="match status" value="1"/>
</dbReference>
<dbReference type="RefSeq" id="WP_113915021.1">
    <property type="nucleotide sequence ID" value="NZ_QNSE01000001.1"/>
</dbReference>
<comment type="caution">
    <text evidence="7">The sequence shown here is derived from an EMBL/GenBank/DDBJ whole genome shotgun (WGS) entry which is preliminary data.</text>
</comment>
<feature type="domain" description="Carrier" evidence="6">
    <location>
        <begin position="211"/>
        <end position="286"/>
    </location>
</feature>
<dbReference type="EMBL" id="QNSE01000001">
    <property type="protein sequence ID" value="RBP85788.1"/>
    <property type="molecule type" value="Genomic_DNA"/>
</dbReference>
<dbReference type="InterPro" id="IPR016291">
    <property type="entry name" value="Isochorismatase"/>
</dbReference>
<dbReference type="InterPro" id="IPR050272">
    <property type="entry name" value="Isochorismatase-like_hydrls"/>
</dbReference>
<dbReference type="PRINTS" id="PR01398">
    <property type="entry name" value="ISCHRISMTASE"/>
</dbReference>
<dbReference type="InterPro" id="IPR009081">
    <property type="entry name" value="PP-bd_ACP"/>
</dbReference>
<dbReference type="GO" id="GO:0008908">
    <property type="term" value="F:isochorismatase activity"/>
    <property type="evidence" value="ECO:0007669"/>
    <property type="project" value="UniProtKB-EC"/>
</dbReference>
<comment type="catalytic activity">
    <reaction evidence="4">
        <text>isochorismate + H2O = (2S,3S)-2,3-dihydroxy-2,3-dihydrobenzoate + pyruvate</text>
        <dbReference type="Rhea" id="RHEA:11112"/>
        <dbReference type="ChEBI" id="CHEBI:15361"/>
        <dbReference type="ChEBI" id="CHEBI:15377"/>
        <dbReference type="ChEBI" id="CHEBI:29780"/>
        <dbReference type="ChEBI" id="CHEBI:58764"/>
        <dbReference type="EC" id="3.3.2.1"/>
    </reaction>
</comment>
<evidence type="ECO:0000313" key="7">
    <source>
        <dbReference type="EMBL" id="RBP85788.1"/>
    </source>
</evidence>
<dbReference type="AlphaFoldDB" id="A0A366JIY6"/>
<gene>
    <name evidence="7" type="ORF">DFP80_101283</name>
</gene>
<dbReference type="SUPFAM" id="SSF47336">
    <property type="entry name" value="ACP-like"/>
    <property type="match status" value="1"/>
</dbReference>
<dbReference type="InterPro" id="IPR036380">
    <property type="entry name" value="Isochorismatase-like_sf"/>
</dbReference>